<keyword evidence="8 10" id="KW-0675">Receptor</keyword>
<keyword evidence="5 10" id="KW-0552">Olfaction</keyword>
<evidence type="ECO:0000256" key="8">
    <source>
        <dbReference type="ARBA" id="ARBA00023170"/>
    </source>
</evidence>
<accession>A0ABR3HYT7</accession>
<feature type="transmembrane region" description="Helical" evidence="10">
    <location>
        <begin position="126"/>
        <end position="146"/>
    </location>
</feature>
<evidence type="ECO:0000256" key="3">
    <source>
        <dbReference type="ARBA" id="ARBA00022606"/>
    </source>
</evidence>
<comment type="caution">
    <text evidence="10">Lacks conserved residue(s) required for the propagation of feature annotation.</text>
</comment>
<evidence type="ECO:0000256" key="10">
    <source>
        <dbReference type="RuleBase" id="RU351113"/>
    </source>
</evidence>
<evidence type="ECO:0000256" key="4">
    <source>
        <dbReference type="ARBA" id="ARBA00022692"/>
    </source>
</evidence>
<keyword evidence="9 10" id="KW-0807">Transducer</keyword>
<dbReference type="EMBL" id="JBEUOH010000011">
    <property type="protein sequence ID" value="KAL0881726.1"/>
    <property type="molecule type" value="Genomic_DNA"/>
</dbReference>
<comment type="caution">
    <text evidence="11">The sequence shown here is derived from an EMBL/GenBank/DDBJ whole genome shotgun (WGS) entry which is preliminary data.</text>
</comment>
<keyword evidence="4 10" id="KW-0812">Transmembrane</keyword>
<evidence type="ECO:0000256" key="6">
    <source>
        <dbReference type="ARBA" id="ARBA00022989"/>
    </source>
</evidence>
<evidence type="ECO:0000256" key="2">
    <source>
        <dbReference type="ARBA" id="ARBA00022475"/>
    </source>
</evidence>
<comment type="subcellular location">
    <subcellularLocation>
        <location evidence="1 10">Cell membrane</location>
        <topology evidence="1 10">Multi-pass membrane protein</topology>
    </subcellularLocation>
</comment>
<keyword evidence="3 10" id="KW-0716">Sensory transduction</keyword>
<feature type="transmembrane region" description="Helical" evidence="10">
    <location>
        <begin position="173"/>
        <end position="190"/>
    </location>
</feature>
<name>A0ABR3HYT7_LOXSC</name>
<feature type="transmembrane region" description="Helical" evidence="10">
    <location>
        <begin position="299"/>
        <end position="316"/>
    </location>
</feature>
<evidence type="ECO:0000256" key="5">
    <source>
        <dbReference type="ARBA" id="ARBA00022725"/>
    </source>
</evidence>
<sequence>MNEQLSYKSLAPHVKYLRAAGLFRLSPDSPKRHIFFHTIYLRWLIAFFSVYTVQQILKIYEVRDDVNKVMDTMFLFITNTDCIYKAAVLQKKPEKIEELLNTMKGPIFNLGVPEHRPILLATVRKALLLVHMFNRLSLITCFLWALHPTIMHMQGNPIEFAVWLPFDANQDPQFYIAVVYVWIQTSWLAYSNTTMDIFIAFLLEQCRTQVSILRLDLESVVQKSKEEAARTSSPYSEILERRFGRILIHHNEIVNSADKIQDIFGGAVFYQFVIGGWILCCSAYRIVNTQPASVEFVSMLMYTTCIVVEIFVYCFFGNELFYESNKLMDSAYAVDWLEIPVKQRRSLIIFMERVKRPICPTAGSMIPLSNSTFVSILRSAYSCYAFLRNSEH</sequence>
<keyword evidence="2" id="KW-1003">Cell membrane</keyword>
<dbReference type="Pfam" id="PF02949">
    <property type="entry name" value="7tm_6"/>
    <property type="match status" value="1"/>
</dbReference>
<reference evidence="11 12" key="1">
    <citation type="submission" date="2024-06" db="EMBL/GenBank/DDBJ databases">
        <title>A chromosome-level genome assembly of beet webworm, Loxostege sticticalis.</title>
        <authorList>
            <person name="Zhang Y."/>
        </authorList>
    </citation>
    <scope>NUCLEOTIDE SEQUENCE [LARGE SCALE GENOMIC DNA]</scope>
    <source>
        <strain evidence="11">AQ026</strain>
        <tissue evidence="11">Whole body</tissue>
    </source>
</reference>
<keyword evidence="7 10" id="KW-0472">Membrane</keyword>
<evidence type="ECO:0000313" key="11">
    <source>
        <dbReference type="EMBL" id="KAL0881726.1"/>
    </source>
</evidence>
<dbReference type="InterPro" id="IPR004117">
    <property type="entry name" value="7tm6_olfct_rcpt"/>
</dbReference>
<gene>
    <name evidence="11" type="ORF">ABMA27_001520</name>
</gene>
<protein>
    <recommendedName>
        <fullName evidence="10">Odorant receptor</fullName>
    </recommendedName>
</protein>
<dbReference type="PANTHER" id="PTHR21137:SF35">
    <property type="entry name" value="ODORANT RECEPTOR 19A-RELATED"/>
    <property type="match status" value="1"/>
</dbReference>
<feature type="transmembrane region" description="Helical" evidence="10">
    <location>
        <begin position="268"/>
        <end position="287"/>
    </location>
</feature>
<comment type="similarity">
    <text evidence="10">Belongs to the insect chemoreceptor superfamily. Heteromeric odorant receptor channel (TC 1.A.69) family.</text>
</comment>
<keyword evidence="12" id="KW-1185">Reference proteome</keyword>
<dbReference type="PANTHER" id="PTHR21137">
    <property type="entry name" value="ODORANT RECEPTOR"/>
    <property type="match status" value="1"/>
</dbReference>
<evidence type="ECO:0000256" key="9">
    <source>
        <dbReference type="ARBA" id="ARBA00023224"/>
    </source>
</evidence>
<organism evidence="11 12">
    <name type="scientific">Loxostege sticticalis</name>
    <name type="common">Beet webworm moth</name>
    <dbReference type="NCBI Taxonomy" id="481309"/>
    <lineage>
        <taxon>Eukaryota</taxon>
        <taxon>Metazoa</taxon>
        <taxon>Ecdysozoa</taxon>
        <taxon>Arthropoda</taxon>
        <taxon>Hexapoda</taxon>
        <taxon>Insecta</taxon>
        <taxon>Pterygota</taxon>
        <taxon>Neoptera</taxon>
        <taxon>Endopterygota</taxon>
        <taxon>Lepidoptera</taxon>
        <taxon>Glossata</taxon>
        <taxon>Ditrysia</taxon>
        <taxon>Pyraloidea</taxon>
        <taxon>Crambidae</taxon>
        <taxon>Pyraustinae</taxon>
        <taxon>Loxostege</taxon>
    </lineage>
</organism>
<evidence type="ECO:0000256" key="7">
    <source>
        <dbReference type="ARBA" id="ARBA00023136"/>
    </source>
</evidence>
<evidence type="ECO:0000256" key="1">
    <source>
        <dbReference type="ARBA" id="ARBA00004651"/>
    </source>
</evidence>
<evidence type="ECO:0000313" key="12">
    <source>
        <dbReference type="Proteomes" id="UP001549920"/>
    </source>
</evidence>
<feature type="transmembrane region" description="Helical" evidence="10">
    <location>
        <begin position="34"/>
        <end position="53"/>
    </location>
</feature>
<proteinExistence type="inferred from homology"/>
<keyword evidence="6 10" id="KW-1133">Transmembrane helix</keyword>
<dbReference type="Proteomes" id="UP001549920">
    <property type="component" value="Unassembled WGS sequence"/>
</dbReference>